<dbReference type="AlphaFoldDB" id="A0A0A9ADD9"/>
<organism evidence="1">
    <name type="scientific">Arundo donax</name>
    <name type="common">Giant reed</name>
    <name type="synonym">Donax arundinaceus</name>
    <dbReference type="NCBI Taxonomy" id="35708"/>
    <lineage>
        <taxon>Eukaryota</taxon>
        <taxon>Viridiplantae</taxon>
        <taxon>Streptophyta</taxon>
        <taxon>Embryophyta</taxon>
        <taxon>Tracheophyta</taxon>
        <taxon>Spermatophyta</taxon>
        <taxon>Magnoliopsida</taxon>
        <taxon>Liliopsida</taxon>
        <taxon>Poales</taxon>
        <taxon>Poaceae</taxon>
        <taxon>PACMAD clade</taxon>
        <taxon>Arundinoideae</taxon>
        <taxon>Arundineae</taxon>
        <taxon>Arundo</taxon>
    </lineage>
</organism>
<reference evidence="1" key="1">
    <citation type="submission" date="2014-09" db="EMBL/GenBank/DDBJ databases">
        <authorList>
            <person name="Magalhaes I.L.F."/>
            <person name="Oliveira U."/>
            <person name="Santos F.R."/>
            <person name="Vidigal T.H.D.A."/>
            <person name="Brescovit A.D."/>
            <person name="Santos A.J."/>
        </authorList>
    </citation>
    <scope>NUCLEOTIDE SEQUENCE</scope>
    <source>
        <tissue evidence="1">Shoot tissue taken approximately 20 cm above the soil surface</tissue>
    </source>
</reference>
<protein>
    <submittedName>
        <fullName evidence="1">Uncharacterized protein</fullName>
    </submittedName>
</protein>
<dbReference type="EMBL" id="GBRH01248266">
    <property type="protein sequence ID" value="JAD49629.1"/>
    <property type="molecule type" value="Transcribed_RNA"/>
</dbReference>
<sequence length="39" mass="4387">MRRGCNNSGPEKSTLSTLPLYFFPDLSCLASRVWLSLLL</sequence>
<proteinExistence type="predicted"/>
<name>A0A0A9ADD9_ARUDO</name>
<accession>A0A0A9ADD9</accession>
<evidence type="ECO:0000313" key="1">
    <source>
        <dbReference type="EMBL" id="JAD49629.1"/>
    </source>
</evidence>
<reference evidence="1" key="2">
    <citation type="journal article" date="2015" name="Data Brief">
        <title>Shoot transcriptome of the giant reed, Arundo donax.</title>
        <authorList>
            <person name="Barrero R.A."/>
            <person name="Guerrero F.D."/>
            <person name="Moolhuijzen P."/>
            <person name="Goolsby J.A."/>
            <person name="Tidwell J."/>
            <person name="Bellgard S.E."/>
            <person name="Bellgard M.I."/>
        </authorList>
    </citation>
    <scope>NUCLEOTIDE SEQUENCE</scope>
    <source>
        <tissue evidence="1">Shoot tissue taken approximately 20 cm above the soil surface</tissue>
    </source>
</reference>